<feature type="compositionally biased region" description="Basic and acidic residues" evidence="1">
    <location>
        <begin position="215"/>
        <end position="225"/>
    </location>
</feature>
<proteinExistence type="predicted"/>
<accession>A0A0C3LTX5</accession>
<sequence length="242" mass="25819">MSTTTLSSVCPWARKSVNAYAAVKGNCLRCTVLVFFCASRSTTYVFSIGSSGSVPGSSPSNGASAARVFFILTRMYAGTQLSRTSTAPGSAGSSSSCNIIFTIVPPAPLATSRSVSTLRLNIPSPSDCRPQKSLLSASDPLRLLVMFRTPGALSGAWASPLPSAPHELEPKPQHPQRPALSVAQAHAHAFTTPKGWEAPERPPATEDLSPPNPDAVRRSGDDKPKWMLPYQRYDNEDLPYTT</sequence>
<feature type="region of interest" description="Disordered" evidence="1">
    <location>
        <begin position="163"/>
        <end position="242"/>
    </location>
</feature>
<protein>
    <submittedName>
        <fullName evidence="2">Uncharacterized protein</fullName>
    </submittedName>
</protein>
<evidence type="ECO:0000313" key="3">
    <source>
        <dbReference type="Proteomes" id="UP000054248"/>
    </source>
</evidence>
<dbReference type="Proteomes" id="UP000054248">
    <property type="component" value="Unassembled WGS sequence"/>
</dbReference>
<dbReference type="EMBL" id="KN823054">
    <property type="protein sequence ID" value="KIO24807.1"/>
    <property type="molecule type" value="Genomic_DNA"/>
</dbReference>
<name>A0A0C3LTX5_9AGAM</name>
<dbReference type="AlphaFoldDB" id="A0A0C3LTX5"/>
<gene>
    <name evidence="2" type="ORF">M407DRAFT_25858</name>
</gene>
<reference evidence="3" key="2">
    <citation type="submission" date="2015-01" db="EMBL/GenBank/DDBJ databases">
        <title>Evolutionary Origins and Diversification of the Mycorrhizal Mutualists.</title>
        <authorList>
            <consortium name="DOE Joint Genome Institute"/>
            <consortium name="Mycorrhizal Genomics Consortium"/>
            <person name="Kohler A."/>
            <person name="Kuo A."/>
            <person name="Nagy L.G."/>
            <person name="Floudas D."/>
            <person name="Copeland A."/>
            <person name="Barry K.W."/>
            <person name="Cichocki N."/>
            <person name="Veneault-Fourrey C."/>
            <person name="LaButti K."/>
            <person name="Lindquist E.A."/>
            <person name="Lipzen A."/>
            <person name="Lundell T."/>
            <person name="Morin E."/>
            <person name="Murat C."/>
            <person name="Riley R."/>
            <person name="Ohm R."/>
            <person name="Sun H."/>
            <person name="Tunlid A."/>
            <person name="Henrissat B."/>
            <person name="Grigoriev I.V."/>
            <person name="Hibbett D.S."/>
            <person name="Martin F."/>
        </authorList>
    </citation>
    <scope>NUCLEOTIDE SEQUENCE [LARGE SCALE GENOMIC DNA]</scope>
    <source>
        <strain evidence="3">MUT 4182</strain>
    </source>
</reference>
<dbReference type="HOGENOM" id="CLU_1147896_0_0_1"/>
<keyword evidence="3" id="KW-1185">Reference proteome</keyword>
<organism evidence="2 3">
    <name type="scientific">Tulasnella calospora MUT 4182</name>
    <dbReference type="NCBI Taxonomy" id="1051891"/>
    <lineage>
        <taxon>Eukaryota</taxon>
        <taxon>Fungi</taxon>
        <taxon>Dikarya</taxon>
        <taxon>Basidiomycota</taxon>
        <taxon>Agaricomycotina</taxon>
        <taxon>Agaricomycetes</taxon>
        <taxon>Cantharellales</taxon>
        <taxon>Tulasnellaceae</taxon>
        <taxon>Tulasnella</taxon>
    </lineage>
</organism>
<dbReference type="OrthoDB" id="3232903at2759"/>
<evidence type="ECO:0000313" key="2">
    <source>
        <dbReference type="EMBL" id="KIO24807.1"/>
    </source>
</evidence>
<reference evidence="2 3" key="1">
    <citation type="submission" date="2014-04" db="EMBL/GenBank/DDBJ databases">
        <authorList>
            <consortium name="DOE Joint Genome Institute"/>
            <person name="Kuo A."/>
            <person name="Girlanda M."/>
            <person name="Perotto S."/>
            <person name="Kohler A."/>
            <person name="Nagy L.G."/>
            <person name="Floudas D."/>
            <person name="Copeland A."/>
            <person name="Barry K.W."/>
            <person name="Cichocki N."/>
            <person name="Veneault-Fourrey C."/>
            <person name="LaButti K."/>
            <person name="Lindquist E.A."/>
            <person name="Lipzen A."/>
            <person name="Lundell T."/>
            <person name="Morin E."/>
            <person name="Murat C."/>
            <person name="Sun H."/>
            <person name="Tunlid A."/>
            <person name="Henrissat B."/>
            <person name="Grigoriev I.V."/>
            <person name="Hibbett D.S."/>
            <person name="Martin F."/>
            <person name="Nordberg H.P."/>
            <person name="Cantor M.N."/>
            <person name="Hua S.X."/>
        </authorList>
    </citation>
    <scope>NUCLEOTIDE SEQUENCE [LARGE SCALE GENOMIC DNA]</scope>
    <source>
        <strain evidence="2 3">MUT 4182</strain>
    </source>
</reference>
<evidence type="ECO:0000256" key="1">
    <source>
        <dbReference type="SAM" id="MobiDB-lite"/>
    </source>
</evidence>